<feature type="region of interest" description="Disordered" evidence="1">
    <location>
        <begin position="71"/>
        <end position="168"/>
    </location>
</feature>
<feature type="compositionally biased region" description="Basic and acidic residues" evidence="1">
    <location>
        <begin position="95"/>
        <end position="114"/>
    </location>
</feature>
<keyword evidence="3" id="KW-1185">Reference proteome</keyword>
<evidence type="ECO:0000256" key="1">
    <source>
        <dbReference type="SAM" id="MobiDB-lite"/>
    </source>
</evidence>
<organism evidence="2 3">
    <name type="scientific">Pleurodeles waltl</name>
    <name type="common">Iberian ribbed newt</name>
    <dbReference type="NCBI Taxonomy" id="8319"/>
    <lineage>
        <taxon>Eukaryota</taxon>
        <taxon>Metazoa</taxon>
        <taxon>Chordata</taxon>
        <taxon>Craniata</taxon>
        <taxon>Vertebrata</taxon>
        <taxon>Euteleostomi</taxon>
        <taxon>Amphibia</taxon>
        <taxon>Batrachia</taxon>
        <taxon>Caudata</taxon>
        <taxon>Salamandroidea</taxon>
        <taxon>Salamandridae</taxon>
        <taxon>Pleurodelinae</taxon>
        <taxon>Pleurodeles</taxon>
    </lineage>
</organism>
<evidence type="ECO:0000313" key="3">
    <source>
        <dbReference type="Proteomes" id="UP001066276"/>
    </source>
</evidence>
<comment type="caution">
    <text evidence="2">The sequence shown here is derived from an EMBL/GenBank/DDBJ whole genome shotgun (WGS) entry which is preliminary data.</text>
</comment>
<dbReference type="Proteomes" id="UP001066276">
    <property type="component" value="Chromosome 7"/>
</dbReference>
<feature type="compositionally biased region" description="Basic and acidic residues" evidence="1">
    <location>
        <begin position="133"/>
        <end position="158"/>
    </location>
</feature>
<evidence type="ECO:0000313" key="2">
    <source>
        <dbReference type="EMBL" id="KAJ1130987.1"/>
    </source>
</evidence>
<sequence>MWISRVPGHLTQFYQLENVEGCATPKSHNKTGDEAGETALAPSLLTWCWCHGNQRDAAELDEQLCRLSEGKYPGGTSWLAESEQEEAGLFQNAQCREDAERVKDSVKERKERRNGVPVEIEGGETEQPGDGEPLQHRGELRPGEGEPLEHRGELRPGDSEQLQHGGEL</sequence>
<dbReference type="AlphaFoldDB" id="A0AAV7PUL3"/>
<reference evidence="2" key="1">
    <citation type="journal article" date="2022" name="bioRxiv">
        <title>Sequencing and chromosome-scale assembly of the giantPleurodeles waltlgenome.</title>
        <authorList>
            <person name="Brown T."/>
            <person name="Elewa A."/>
            <person name="Iarovenko S."/>
            <person name="Subramanian E."/>
            <person name="Araus A.J."/>
            <person name="Petzold A."/>
            <person name="Susuki M."/>
            <person name="Suzuki K.-i.T."/>
            <person name="Hayashi T."/>
            <person name="Toyoda A."/>
            <person name="Oliveira C."/>
            <person name="Osipova E."/>
            <person name="Leigh N.D."/>
            <person name="Simon A."/>
            <person name="Yun M.H."/>
        </authorList>
    </citation>
    <scope>NUCLEOTIDE SEQUENCE</scope>
    <source>
        <strain evidence="2">20211129_DDA</strain>
        <tissue evidence="2">Liver</tissue>
    </source>
</reference>
<gene>
    <name evidence="2" type="ORF">NDU88_009330</name>
</gene>
<name>A0AAV7PUL3_PLEWA</name>
<accession>A0AAV7PUL3</accession>
<protein>
    <submittedName>
        <fullName evidence="2">Uncharacterized protein</fullName>
    </submittedName>
</protein>
<proteinExistence type="predicted"/>
<dbReference type="EMBL" id="JANPWB010000011">
    <property type="protein sequence ID" value="KAJ1130987.1"/>
    <property type="molecule type" value="Genomic_DNA"/>
</dbReference>